<name>A0A4Q4MS32_9PLEO</name>
<dbReference type="Gene3D" id="1.25.40.10">
    <property type="entry name" value="Tetratricopeptide repeat domain"/>
    <property type="match status" value="1"/>
</dbReference>
<dbReference type="Proteomes" id="UP000292402">
    <property type="component" value="Unassembled WGS sequence"/>
</dbReference>
<dbReference type="PANTHER" id="PTHR15696">
    <property type="entry name" value="SMG-7 SUPPRESSOR WITH MORPHOLOGICAL EFFECT ON GENITALIA PROTEIN 7"/>
    <property type="match status" value="1"/>
</dbReference>
<accession>A0A4Q4MS32</accession>
<dbReference type="FunFam" id="1.25.40.10:FF:000202">
    <property type="entry name" value="Unplaced genomic scaffold supercont1.7, whole genome shotgun sequence"/>
    <property type="match status" value="1"/>
</dbReference>
<organism evidence="3 4">
    <name type="scientific">Alternaria tenuissima</name>
    <dbReference type="NCBI Taxonomy" id="119927"/>
    <lineage>
        <taxon>Eukaryota</taxon>
        <taxon>Fungi</taxon>
        <taxon>Dikarya</taxon>
        <taxon>Ascomycota</taxon>
        <taxon>Pezizomycotina</taxon>
        <taxon>Dothideomycetes</taxon>
        <taxon>Pleosporomycetidae</taxon>
        <taxon>Pleosporales</taxon>
        <taxon>Pleosporineae</taxon>
        <taxon>Pleosporaceae</taxon>
        <taxon>Alternaria</taxon>
        <taxon>Alternaria sect. Alternaria</taxon>
        <taxon>Alternaria alternata complex</taxon>
    </lineage>
</organism>
<dbReference type="AlphaFoldDB" id="A0A4Q4MS32"/>
<dbReference type="Pfam" id="PF10373">
    <property type="entry name" value="EST1_DNA_bind"/>
    <property type="match status" value="1"/>
</dbReference>
<dbReference type="GO" id="GO:0005697">
    <property type="term" value="C:telomerase holoenzyme complex"/>
    <property type="evidence" value="ECO:0007669"/>
    <property type="project" value="TreeGrafter"/>
</dbReference>
<dbReference type="PANTHER" id="PTHR15696:SF0">
    <property type="entry name" value="TELOMERASE-BINDING PROTEIN EST1A"/>
    <property type="match status" value="1"/>
</dbReference>
<dbReference type="InterPro" id="IPR045153">
    <property type="entry name" value="Est1/Ebs1-like"/>
</dbReference>
<proteinExistence type="predicted"/>
<feature type="region of interest" description="Disordered" evidence="1">
    <location>
        <begin position="102"/>
        <end position="245"/>
    </location>
</feature>
<dbReference type="EMBL" id="PDXA01000006">
    <property type="protein sequence ID" value="RYN57424.1"/>
    <property type="molecule type" value="Genomic_DNA"/>
</dbReference>
<feature type="compositionally biased region" description="Basic and acidic residues" evidence="1">
    <location>
        <begin position="168"/>
        <end position="183"/>
    </location>
</feature>
<evidence type="ECO:0000313" key="4">
    <source>
        <dbReference type="Proteomes" id="UP000292402"/>
    </source>
</evidence>
<feature type="region of interest" description="Disordered" evidence="1">
    <location>
        <begin position="604"/>
        <end position="627"/>
    </location>
</feature>
<dbReference type="GO" id="GO:0042162">
    <property type="term" value="F:telomeric DNA binding"/>
    <property type="evidence" value="ECO:0007669"/>
    <property type="project" value="TreeGrafter"/>
</dbReference>
<feature type="compositionally biased region" description="Polar residues" evidence="1">
    <location>
        <begin position="224"/>
        <end position="239"/>
    </location>
</feature>
<feature type="compositionally biased region" description="Polar residues" evidence="1">
    <location>
        <begin position="613"/>
        <end position="626"/>
    </location>
</feature>
<feature type="domain" description="DNA/RNA-binding" evidence="2">
    <location>
        <begin position="431"/>
        <end position="491"/>
    </location>
</feature>
<evidence type="ECO:0000256" key="1">
    <source>
        <dbReference type="SAM" id="MobiDB-lite"/>
    </source>
</evidence>
<dbReference type="InterPro" id="IPR011990">
    <property type="entry name" value="TPR-like_helical_dom_sf"/>
</dbReference>
<protein>
    <recommendedName>
        <fullName evidence="2">DNA/RNA-binding domain-containing protein</fullName>
    </recommendedName>
</protein>
<dbReference type="GO" id="GO:0070034">
    <property type="term" value="F:telomerase RNA binding"/>
    <property type="evidence" value="ECO:0007669"/>
    <property type="project" value="TreeGrafter"/>
</dbReference>
<reference evidence="4" key="1">
    <citation type="journal article" date="2019" name="bioRxiv">
        <title>Genomics, evolutionary history and diagnostics of the Alternaria alternata species group including apple and Asian pear pathotypes.</title>
        <authorList>
            <person name="Armitage A.D."/>
            <person name="Cockerton H.M."/>
            <person name="Sreenivasaprasad S."/>
            <person name="Woodhall J.W."/>
            <person name="Lane C.R."/>
            <person name="Harrison R.J."/>
            <person name="Clarkson J.P."/>
        </authorList>
    </citation>
    <scope>NUCLEOTIDE SEQUENCE [LARGE SCALE GENOMIC DNA]</scope>
    <source>
        <strain evidence="4">FERA 1082</strain>
    </source>
</reference>
<evidence type="ECO:0000313" key="3">
    <source>
        <dbReference type="EMBL" id="RYN57424.1"/>
    </source>
</evidence>
<evidence type="ECO:0000259" key="2">
    <source>
        <dbReference type="Pfam" id="PF10373"/>
    </source>
</evidence>
<feature type="compositionally biased region" description="Polar residues" evidence="1">
    <location>
        <begin position="185"/>
        <end position="211"/>
    </location>
</feature>
<dbReference type="SUPFAM" id="SSF48452">
    <property type="entry name" value="TPR-like"/>
    <property type="match status" value="1"/>
</dbReference>
<gene>
    <name evidence="3" type="ORF">AA0114_g2598</name>
</gene>
<feature type="compositionally biased region" description="Low complexity" evidence="1">
    <location>
        <begin position="212"/>
        <end position="223"/>
    </location>
</feature>
<dbReference type="GO" id="GO:0000184">
    <property type="term" value="P:nuclear-transcribed mRNA catabolic process, nonsense-mediated decay"/>
    <property type="evidence" value="ECO:0007669"/>
    <property type="project" value="TreeGrafter"/>
</dbReference>
<dbReference type="InterPro" id="IPR018834">
    <property type="entry name" value="DNA/RNA-bd_Est1-type"/>
</dbReference>
<sequence length="835" mass="94864">MDTGEFVQSKFAQALKTQSTITRSHPCPYPGHEGRIFPTAEQLYDHGRIDHRVDFEGLTSRQARDKFRELSVKFRLVWTNLRDTTLTGSTINMDRRSDYSSAATAGDRSAPDIGGLTIDSGKDSRQSSPPSGRKRPAEHEFTSPRGKGPSHVEVVDSEYSRQIPHTVVSDRTRPKPQDARLFDPKQSTKGTSSPYQTTPEPSSEWSAEATKSSQFQSPQHQSPARTNQRSIPKPQQAQRQPGLIELQRYDPRYPGLLLQPDSRPISQEQLASEVKSIYAGLTMVETKCIHVDRAQAAAAQDSDTKLASDHWQALIALHRTLLHEHHDFFLASQHPSASPALRRLAAKYSMPARMWKHGIHSFLELLRRRLPDSIDYMLAFIYLAYQMMALLYETVPAFEDTWIECLGDLGRYRMAIEDEDVRDRETWAGVARSWYTKAADKNPTVGRLYHHLAILARPNALQQIYYYSRSLTCVKPFQSARESILTLLDPILGRSGTTLTHALAIDTNFIKAHGLQFDVTSAELNKNKNEEAYTVGFLNAKAEFIENLDNHIGRVTAKWKEQGVYIAVTNIAGWFEYGMNENFLRQAFLTQIYKQAQESLQSADGDKIRTASPADQQNPTQPSISEQELHKGLAELPNDATFMNAKLITNETFALVLRRIGDKNVLPHVHVMLAFLDSFASSIYVSDLLANTPWAELVAFLNTLVKTENQIQTQSNNQTQNIDTVLTSNMFPGEGEREDELPLPEDYLVRGLIWAHDYFPKNWFRREHDEEERYLELASTVKNRMERVLRLGFRLSKVRPLCAHRFFVSTDSAQRNKWISYDKSAHTFSVLGPPK</sequence>
<comment type="caution">
    <text evidence="3">The sequence shown here is derived from an EMBL/GenBank/DDBJ whole genome shotgun (WGS) entry which is preliminary data.</text>
</comment>